<sequence>MGNPPVLGTHPALDQVESKARRQPDFPPVFHPYETASTTTAPTNHASSSQGHLHQQPPPLAYGQHQQAPSHQPQQVASSAYFIGDCPSSVPLPVSTVVSESSRFNFTSSGSINHLHYDSAEPALYPYSGVYSQQYSQHSAHRQQQNFGLPEQHQHWLNYGLQYSRRLQSSSSPSSSSGTAAAA</sequence>
<evidence type="ECO:0000256" key="1">
    <source>
        <dbReference type="SAM" id="MobiDB-lite"/>
    </source>
</evidence>
<proteinExistence type="predicted"/>
<name>A0A3P7P5C9_DIBLA</name>
<dbReference type="Proteomes" id="UP000281553">
    <property type="component" value="Unassembled WGS sequence"/>
</dbReference>
<evidence type="ECO:0000313" key="2">
    <source>
        <dbReference type="EMBL" id="VDN40457.1"/>
    </source>
</evidence>
<dbReference type="AlphaFoldDB" id="A0A3P7P5C9"/>
<feature type="compositionally biased region" description="Polar residues" evidence="1">
    <location>
        <begin position="35"/>
        <end position="53"/>
    </location>
</feature>
<feature type="compositionally biased region" description="Low complexity" evidence="1">
    <location>
        <begin position="64"/>
        <end position="76"/>
    </location>
</feature>
<feature type="non-terminal residue" evidence="2">
    <location>
        <position position="183"/>
    </location>
</feature>
<keyword evidence="3" id="KW-1185">Reference proteome</keyword>
<evidence type="ECO:0000313" key="3">
    <source>
        <dbReference type="Proteomes" id="UP000281553"/>
    </source>
</evidence>
<feature type="region of interest" description="Disordered" evidence="1">
    <location>
        <begin position="1"/>
        <end position="76"/>
    </location>
</feature>
<gene>
    <name evidence="2" type="ORF">DILT_LOCUS18247</name>
</gene>
<reference evidence="2 3" key="1">
    <citation type="submission" date="2018-11" db="EMBL/GenBank/DDBJ databases">
        <authorList>
            <consortium name="Pathogen Informatics"/>
        </authorList>
    </citation>
    <scope>NUCLEOTIDE SEQUENCE [LARGE SCALE GENOMIC DNA]</scope>
</reference>
<organism evidence="2 3">
    <name type="scientific">Dibothriocephalus latus</name>
    <name type="common">Fish tapeworm</name>
    <name type="synonym">Diphyllobothrium latum</name>
    <dbReference type="NCBI Taxonomy" id="60516"/>
    <lineage>
        <taxon>Eukaryota</taxon>
        <taxon>Metazoa</taxon>
        <taxon>Spiralia</taxon>
        <taxon>Lophotrochozoa</taxon>
        <taxon>Platyhelminthes</taxon>
        <taxon>Cestoda</taxon>
        <taxon>Eucestoda</taxon>
        <taxon>Diphyllobothriidea</taxon>
        <taxon>Diphyllobothriidae</taxon>
        <taxon>Dibothriocephalus</taxon>
    </lineage>
</organism>
<dbReference type="EMBL" id="UYRU01098683">
    <property type="protein sequence ID" value="VDN40457.1"/>
    <property type="molecule type" value="Genomic_DNA"/>
</dbReference>
<accession>A0A3P7P5C9</accession>
<protein>
    <submittedName>
        <fullName evidence="2">Uncharacterized protein</fullName>
    </submittedName>
</protein>